<evidence type="ECO:0000256" key="3">
    <source>
        <dbReference type="ARBA" id="ARBA00022692"/>
    </source>
</evidence>
<name>A0AAD1DBZ0_SPHMI</name>
<dbReference type="InterPro" id="IPR003593">
    <property type="entry name" value="AAA+_ATPase"/>
</dbReference>
<dbReference type="Gene3D" id="1.20.1560.10">
    <property type="entry name" value="ABC transporter type 1, transmembrane domain"/>
    <property type="match status" value="1"/>
</dbReference>
<dbReference type="PANTHER" id="PTHR24221">
    <property type="entry name" value="ATP-BINDING CASSETTE SUB-FAMILY B"/>
    <property type="match status" value="1"/>
</dbReference>
<evidence type="ECO:0000313" key="11">
    <source>
        <dbReference type="EMBL" id="BBE35911.1"/>
    </source>
</evidence>
<reference evidence="12 14" key="2">
    <citation type="submission" date="2018-10" db="EMBL/GenBank/DDBJ databases">
        <title>Genomic Encyclopedia of Type Strains, Phase IV (KMG-IV): sequencing the most valuable type-strain genomes for metagenomic binning, comparative biology and taxonomic classification.</title>
        <authorList>
            <person name="Goeker M."/>
        </authorList>
    </citation>
    <scope>NUCLEOTIDE SEQUENCE [LARGE SCALE GENOMIC DNA]</scope>
    <source>
        <strain evidence="12 14">DSM 19791</strain>
    </source>
</reference>
<keyword evidence="14" id="KW-1185">Reference proteome</keyword>
<dbReference type="GO" id="GO:0005886">
    <property type="term" value="C:plasma membrane"/>
    <property type="evidence" value="ECO:0007669"/>
    <property type="project" value="UniProtKB-SubCell"/>
</dbReference>
<dbReference type="AlphaFoldDB" id="A0AAD1DBZ0"/>
<feature type="transmembrane region" description="Helical" evidence="8">
    <location>
        <begin position="143"/>
        <end position="166"/>
    </location>
</feature>
<accession>A0AAD1DBZ0</accession>
<dbReference type="Pfam" id="PF00664">
    <property type="entry name" value="ABC_membrane"/>
    <property type="match status" value="1"/>
</dbReference>
<evidence type="ECO:0000256" key="8">
    <source>
        <dbReference type="SAM" id="Phobius"/>
    </source>
</evidence>
<evidence type="ECO:0000256" key="1">
    <source>
        <dbReference type="ARBA" id="ARBA00004651"/>
    </source>
</evidence>
<dbReference type="GO" id="GO:0140359">
    <property type="term" value="F:ABC-type transporter activity"/>
    <property type="evidence" value="ECO:0007669"/>
    <property type="project" value="InterPro"/>
</dbReference>
<dbReference type="RefSeq" id="WP_121052048.1">
    <property type="nucleotide sequence ID" value="NZ_AP018711.1"/>
</dbReference>
<evidence type="ECO:0000256" key="5">
    <source>
        <dbReference type="ARBA" id="ARBA00022840"/>
    </source>
</evidence>
<feature type="transmembrane region" description="Helical" evidence="8">
    <location>
        <begin position="29"/>
        <end position="50"/>
    </location>
</feature>
<dbReference type="GO" id="GO:0006879">
    <property type="term" value="P:intracellular iron ion homeostasis"/>
    <property type="evidence" value="ECO:0007669"/>
    <property type="project" value="TreeGrafter"/>
</dbReference>
<dbReference type="PANTHER" id="PTHR24221:SF402">
    <property type="entry name" value="IRON-SULFUR CLUSTERS TRANSPORTER ABCB7, MITOCHONDRIAL"/>
    <property type="match status" value="1"/>
</dbReference>
<evidence type="ECO:0000313" key="13">
    <source>
        <dbReference type="Proteomes" id="UP000275727"/>
    </source>
</evidence>
<dbReference type="InterPro" id="IPR027417">
    <property type="entry name" value="P-loop_NTPase"/>
</dbReference>
<keyword evidence="2" id="KW-0813">Transport</keyword>
<dbReference type="GO" id="GO:0005524">
    <property type="term" value="F:ATP binding"/>
    <property type="evidence" value="ECO:0007669"/>
    <property type="project" value="UniProtKB-KW"/>
</dbReference>
<dbReference type="PROSITE" id="PS50893">
    <property type="entry name" value="ABC_TRANSPORTER_2"/>
    <property type="match status" value="1"/>
</dbReference>
<dbReference type="PROSITE" id="PS00211">
    <property type="entry name" value="ABC_TRANSPORTER_1"/>
    <property type="match status" value="1"/>
</dbReference>
<dbReference type="Proteomes" id="UP000276029">
    <property type="component" value="Unassembled WGS sequence"/>
</dbReference>
<dbReference type="KEGG" id="smic:SmB9_35690"/>
<keyword evidence="6 8" id="KW-1133">Transmembrane helix</keyword>
<dbReference type="InterPro" id="IPR039421">
    <property type="entry name" value="Type_1_exporter"/>
</dbReference>
<dbReference type="EMBL" id="AP018711">
    <property type="protein sequence ID" value="BBE35911.1"/>
    <property type="molecule type" value="Genomic_DNA"/>
</dbReference>
<feature type="domain" description="ABC transmembrane type-1" evidence="10">
    <location>
        <begin position="30"/>
        <end position="315"/>
    </location>
</feature>
<feature type="transmembrane region" description="Helical" evidence="8">
    <location>
        <begin position="65"/>
        <end position="85"/>
    </location>
</feature>
<evidence type="ECO:0000256" key="2">
    <source>
        <dbReference type="ARBA" id="ARBA00022448"/>
    </source>
</evidence>
<dbReference type="InterPro" id="IPR017871">
    <property type="entry name" value="ABC_transporter-like_CS"/>
</dbReference>
<gene>
    <name evidence="12" type="ORF">DFR51_2747</name>
    <name evidence="11" type="ORF">SmB9_35690</name>
</gene>
<proteinExistence type="predicted"/>
<dbReference type="Pfam" id="PF00005">
    <property type="entry name" value="ABC_tran"/>
    <property type="match status" value="1"/>
</dbReference>
<dbReference type="SUPFAM" id="SSF52540">
    <property type="entry name" value="P-loop containing nucleoside triphosphate hydrolases"/>
    <property type="match status" value="1"/>
</dbReference>
<feature type="domain" description="ABC transporter" evidence="9">
    <location>
        <begin position="349"/>
        <end position="583"/>
    </location>
</feature>
<evidence type="ECO:0000313" key="12">
    <source>
        <dbReference type="EMBL" id="RKS88100.1"/>
    </source>
</evidence>
<dbReference type="GO" id="GO:0016887">
    <property type="term" value="F:ATP hydrolysis activity"/>
    <property type="evidence" value="ECO:0007669"/>
    <property type="project" value="InterPro"/>
</dbReference>
<organism evidence="11 13">
    <name type="scientific">Sphingosinicella microcystinivorans</name>
    <dbReference type="NCBI Taxonomy" id="335406"/>
    <lineage>
        <taxon>Bacteria</taxon>
        <taxon>Pseudomonadati</taxon>
        <taxon>Pseudomonadota</taxon>
        <taxon>Alphaproteobacteria</taxon>
        <taxon>Sphingomonadales</taxon>
        <taxon>Sphingosinicellaceae</taxon>
        <taxon>Sphingosinicella</taxon>
    </lineage>
</organism>
<comment type="subcellular location">
    <subcellularLocation>
        <location evidence="1">Cell membrane</location>
        <topology evidence="1">Multi-pass membrane protein</topology>
    </subcellularLocation>
</comment>
<keyword evidence="5 11" id="KW-0067">ATP-binding</keyword>
<dbReference type="InterPro" id="IPR003439">
    <property type="entry name" value="ABC_transporter-like_ATP-bd"/>
</dbReference>
<dbReference type="CDD" id="cd03253">
    <property type="entry name" value="ABCC_ATM1_transporter"/>
    <property type="match status" value="1"/>
</dbReference>
<evidence type="ECO:0000313" key="14">
    <source>
        <dbReference type="Proteomes" id="UP000276029"/>
    </source>
</evidence>
<dbReference type="InterPro" id="IPR036640">
    <property type="entry name" value="ABC1_TM_sf"/>
</dbReference>
<dbReference type="PROSITE" id="PS50929">
    <property type="entry name" value="ABC_TM1F"/>
    <property type="match status" value="1"/>
</dbReference>
<dbReference type="Proteomes" id="UP000275727">
    <property type="component" value="Chromosome"/>
</dbReference>
<sequence length="596" mass="65801">MTTTSQQHPLRRFLPYLWPADKPGLKVRVVAALILVLIAKATMLIMPFAYKGVIDSMATPTNQGFLLGVGLVFAYAAARFGGVLFDNVRNVIFERVGQVAGADLASEVFARIHELSLRFHLERRTGALTRIIERGTKSVDTMLYFLAFNIAPTIIELVAVCVIFQIKMGFEIVAATLVIVALYIWFTRRVTEWRSELRRRMVDTDNRTTQRAVDSLLNYETVKYYSAETLERDRYRQSLTAYANAAIKSENSLAALNIGQSLITNIMMAGAMAYTVWGWSEGKFTVGDVVLVNTLLMQLFRPLDMLGWVYREIKQGLIDMEAMFGLLDTEAEIADRPGALPLAVNAGEVRFDGVDFGYDPERQILHGVSFAIPAGNTVAVVGESGAGKSTLSRILYRFYDIQAGRVTIDGQDIRTVTQASVRAAIGIVPQDTVLFNDTIGYNIGYGRAGATQAEIEAAARRAQIHDFIVSLPQGYDTVVGERGLKLSGGEKQRVAIARTILKDPPILILDEATSALDSRTESAIQDALSDVSARRTTLVIAHRLSTIVDADEILVMDKGRIAERGRHEDLLAKGGLYAEMWTRQQDTEDETAEAAE</sequence>
<evidence type="ECO:0000259" key="10">
    <source>
        <dbReference type="PROSITE" id="PS50929"/>
    </source>
</evidence>
<dbReference type="CDD" id="cd18582">
    <property type="entry name" value="ABC_6TM_ATM1_ABCB7"/>
    <property type="match status" value="1"/>
</dbReference>
<dbReference type="Gene3D" id="3.40.50.300">
    <property type="entry name" value="P-loop containing nucleotide triphosphate hydrolases"/>
    <property type="match status" value="1"/>
</dbReference>
<dbReference type="SMART" id="SM00382">
    <property type="entry name" value="AAA"/>
    <property type="match status" value="1"/>
</dbReference>
<feature type="transmembrane region" description="Helical" evidence="8">
    <location>
        <begin position="172"/>
        <end position="191"/>
    </location>
</feature>
<protein>
    <submittedName>
        <fullName evidence="11">ABC transporter ATP-binding protein</fullName>
    </submittedName>
    <submittedName>
        <fullName evidence="12">ATP-binding cassette subfamily B protein</fullName>
    </submittedName>
</protein>
<dbReference type="FunFam" id="3.40.50.300:FF:000186">
    <property type="entry name" value="ATP-binding cassette sub-family B member 7, mitochondrial"/>
    <property type="match status" value="1"/>
</dbReference>
<keyword evidence="7 8" id="KW-0472">Membrane</keyword>
<evidence type="ECO:0000256" key="4">
    <source>
        <dbReference type="ARBA" id="ARBA00022741"/>
    </source>
</evidence>
<keyword evidence="4" id="KW-0547">Nucleotide-binding</keyword>
<evidence type="ECO:0000256" key="7">
    <source>
        <dbReference type="ARBA" id="ARBA00023136"/>
    </source>
</evidence>
<keyword evidence="3 8" id="KW-0812">Transmembrane</keyword>
<evidence type="ECO:0000256" key="6">
    <source>
        <dbReference type="ARBA" id="ARBA00022989"/>
    </source>
</evidence>
<dbReference type="SUPFAM" id="SSF90123">
    <property type="entry name" value="ABC transporter transmembrane region"/>
    <property type="match status" value="1"/>
</dbReference>
<dbReference type="InterPro" id="IPR011527">
    <property type="entry name" value="ABC1_TM_dom"/>
</dbReference>
<reference evidence="11 13" key="1">
    <citation type="submission" date="2018-06" db="EMBL/GenBank/DDBJ databases">
        <title>Complete Genome Sequence of the Microcystin-Degrading Bacterium Sphingosinicella microcystinivorans Strain B-9.</title>
        <authorList>
            <person name="Jin H."/>
            <person name="Nishizawa T."/>
            <person name="Guo Y."/>
            <person name="Nishizawa A."/>
            <person name="Park H."/>
            <person name="Kato H."/>
            <person name="Tsuji K."/>
            <person name="Harada K."/>
        </authorList>
    </citation>
    <scope>NUCLEOTIDE SEQUENCE [LARGE SCALE GENOMIC DNA]</scope>
    <source>
        <strain evidence="11 13">B9</strain>
    </source>
</reference>
<evidence type="ECO:0000259" key="9">
    <source>
        <dbReference type="PROSITE" id="PS50893"/>
    </source>
</evidence>
<dbReference type="EMBL" id="RBWX01000009">
    <property type="protein sequence ID" value="RKS88100.1"/>
    <property type="molecule type" value="Genomic_DNA"/>
</dbReference>